<reference evidence="3 4" key="1">
    <citation type="submission" date="2020-10" db="EMBL/GenBank/DDBJ databases">
        <title>Ramlibacter sp. HM2 16S ribosomal RNA gene Genome sequencing and assembly.</title>
        <authorList>
            <person name="Kang M."/>
        </authorList>
    </citation>
    <scope>NUCLEOTIDE SEQUENCE [LARGE SCALE GENOMIC DNA]</scope>
    <source>
        <strain evidence="3 4">HM2</strain>
    </source>
</reference>
<dbReference type="Pfam" id="PF03061">
    <property type="entry name" value="4HBT"/>
    <property type="match status" value="1"/>
</dbReference>
<gene>
    <name evidence="3" type="ORF">IM787_21395</name>
</gene>
<protein>
    <submittedName>
        <fullName evidence="3">PaaI family thioesterase</fullName>
    </submittedName>
</protein>
<dbReference type="CDD" id="cd03443">
    <property type="entry name" value="PaaI_thioesterase"/>
    <property type="match status" value="1"/>
</dbReference>
<proteinExistence type="predicted"/>
<evidence type="ECO:0000259" key="2">
    <source>
        <dbReference type="Pfam" id="PF03061"/>
    </source>
</evidence>
<dbReference type="PANTHER" id="PTHR43240:SF1">
    <property type="entry name" value="BLR5584 PROTEIN"/>
    <property type="match status" value="1"/>
</dbReference>
<dbReference type="Proteomes" id="UP000806285">
    <property type="component" value="Unassembled WGS sequence"/>
</dbReference>
<dbReference type="NCBIfam" id="TIGR00369">
    <property type="entry name" value="unchar_dom_1"/>
    <property type="match status" value="1"/>
</dbReference>
<evidence type="ECO:0000313" key="4">
    <source>
        <dbReference type="Proteomes" id="UP000806285"/>
    </source>
</evidence>
<dbReference type="InterPro" id="IPR003736">
    <property type="entry name" value="PAAI_dom"/>
</dbReference>
<keyword evidence="4" id="KW-1185">Reference proteome</keyword>
<sequence length="179" mass="19123">MTSPEATLEAWIAQERDVQDRLQSGAGCGVARPEQVAGRTGLDTLQAMLRGELPYPPIARTLSFQLVEVGEGRAVFQGTPKPDHLNPMGGVHGGWYATLLDSALGCAVHTLMPPGRGYTTAELGVNLVKAIPLRVQRVRAEAKVLHCGRQLATAEARLIGPDGTLYAHGTTTCLVFELK</sequence>
<dbReference type="InterPro" id="IPR006683">
    <property type="entry name" value="Thioestr_dom"/>
</dbReference>
<dbReference type="Gene3D" id="3.10.129.10">
    <property type="entry name" value="Hotdog Thioesterase"/>
    <property type="match status" value="1"/>
</dbReference>
<dbReference type="PANTHER" id="PTHR43240">
    <property type="entry name" value="1,4-DIHYDROXY-2-NAPHTHOYL-COA THIOESTERASE 1"/>
    <property type="match status" value="1"/>
</dbReference>
<dbReference type="RefSeq" id="WP_193678745.1">
    <property type="nucleotide sequence ID" value="NZ_JADDIV010000006.1"/>
</dbReference>
<evidence type="ECO:0000256" key="1">
    <source>
        <dbReference type="ARBA" id="ARBA00022801"/>
    </source>
</evidence>
<keyword evidence="1" id="KW-0378">Hydrolase</keyword>
<name>A0ABR9S9F7_9BURK</name>
<accession>A0ABR9S9F7</accession>
<feature type="domain" description="Thioesterase" evidence="2">
    <location>
        <begin position="88"/>
        <end position="165"/>
    </location>
</feature>
<dbReference type="InterPro" id="IPR029069">
    <property type="entry name" value="HotDog_dom_sf"/>
</dbReference>
<evidence type="ECO:0000313" key="3">
    <source>
        <dbReference type="EMBL" id="MBE7370130.1"/>
    </source>
</evidence>
<comment type="caution">
    <text evidence="3">The sequence shown here is derived from an EMBL/GenBank/DDBJ whole genome shotgun (WGS) entry which is preliminary data.</text>
</comment>
<dbReference type="EMBL" id="JADDIV010000006">
    <property type="protein sequence ID" value="MBE7370130.1"/>
    <property type="molecule type" value="Genomic_DNA"/>
</dbReference>
<organism evidence="3 4">
    <name type="scientific">Ramlibacter pallidus</name>
    <dbReference type="NCBI Taxonomy" id="2780087"/>
    <lineage>
        <taxon>Bacteria</taxon>
        <taxon>Pseudomonadati</taxon>
        <taxon>Pseudomonadota</taxon>
        <taxon>Betaproteobacteria</taxon>
        <taxon>Burkholderiales</taxon>
        <taxon>Comamonadaceae</taxon>
        <taxon>Ramlibacter</taxon>
    </lineage>
</organism>
<dbReference type="SUPFAM" id="SSF54637">
    <property type="entry name" value="Thioesterase/thiol ester dehydrase-isomerase"/>
    <property type="match status" value="1"/>
</dbReference>